<evidence type="ECO:0000256" key="3">
    <source>
        <dbReference type="ARBA" id="ARBA00022801"/>
    </source>
</evidence>
<evidence type="ECO:0000313" key="7">
    <source>
        <dbReference type="Proteomes" id="UP000321456"/>
    </source>
</evidence>
<keyword evidence="3 6" id="KW-0378">Hydrolase</keyword>
<reference evidence="6 7" key="1">
    <citation type="submission" date="2019-08" db="EMBL/GenBank/DDBJ databases">
        <title>Professor.</title>
        <authorList>
            <person name="Park J.S."/>
        </authorList>
    </citation>
    <scope>NUCLEOTIDE SEQUENCE [LARGE SCALE GENOMIC DNA]</scope>
    <source>
        <strain evidence="6 7">176CP5-101</strain>
    </source>
</reference>
<dbReference type="Pfam" id="PF00561">
    <property type="entry name" value="Abhydrolase_1"/>
    <property type="match status" value="1"/>
</dbReference>
<dbReference type="SUPFAM" id="SSF53474">
    <property type="entry name" value="alpha/beta-Hydrolases"/>
    <property type="match status" value="1"/>
</dbReference>
<dbReference type="Proteomes" id="UP000321456">
    <property type="component" value="Unassembled WGS sequence"/>
</dbReference>
<dbReference type="RefSeq" id="WP_147742323.1">
    <property type="nucleotide sequence ID" value="NZ_VRUR01000001.1"/>
</dbReference>
<dbReference type="InterPro" id="IPR012020">
    <property type="entry name" value="ABHD4"/>
</dbReference>
<evidence type="ECO:0000256" key="1">
    <source>
        <dbReference type="ARBA" id="ARBA00010884"/>
    </source>
</evidence>
<name>A0A5C8V7M8_9FLAO</name>
<dbReference type="InterPro" id="IPR029058">
    <property type="entry name" value="AB_hydrolase_fold"/>
</dbReference>
<feature type="active site" description="Charge relay system" evidence="4">
    <location>
        <position position="296"/>
    </location>
</feature>
<dbReference type="InterPro" id="IPR050960">
    <property type="entry name" value="AB_hydrolase_4_sf"/>
</dbReference>
<keyword evidence="7" id="KW-1185">Reference proteome</keyword>
<dbReference type="Gene3D" id="3.40.50.1820">
    <property type="entry name" value="alpha/beta hydrolase"/>
    <property type="match status" value="1"/>
</dbReference>
<feature type="domain" description="AB hydrolase-1" evidence="5">
    <location>
        <begin position="62"/>
        <end position="179"/>
    </location>
</feature>
<dbReference type="PROSITE" id="PS01133">
    <property type="entry name" value="UPF0017"/>
    <property type="match status" value="1"/>
</dbReference>
<proteinExistence type="inferred from homology"/>
<dbReference type="PANTHER" id="PTHR10794:SF94">
    <property type="entry name" value="ESTERASE YHET-RELATED"/>
    <property type="match status" value="1"/>
</dbReference>
<dbReference type="InterPro" id="IPR000073">
    <property type="entry name" value="AB_hydrolase_1"/>
</dbReference>
<evidence type="ECO:0000256" key="2">
    <source>
        <dbReference type="ARBA" id="ARBA00022487"/>
    </source>
</evidence>
<sequence length="323" mass="36411">MPLISSSYKPPFFFRNGHFATIYAGLIRKVSGLVQKRERIKLSDGDFLDLDWSFSQVPAQKLVILLHGLEGDAQRPYITGSAKLFTQNDFDACAVNYRGCSGESNILFRSYHSGATEDLIAVIEHVLKTKKYSEIFLKGFSLGGNLVLKYLGEGNAIPEEIKAAVAVSAPCNLHSSCDQLLTRKNILYAQRFKKHLISKLRGKQRLFPNLVSDKDIKSIITLKDFDDFYTSNAHGFKNALDYYTQCSSLQFLPNIVIPSLLINAKDDSFLGEECYPYREAESSPNLFLEVPKYGGHVGFWEDKNTTYTEKRALDFFVSHTSNP</sequence>
<evidence type="ECO:0000313" key="6">
    <source>
        <dbReference type="EMBL" id="TXN37925.1"/>
    </source>
</evidence>
<dbReference type="PIRSF" id="PIRSF005211">
    <property type="entry name" value="Ab_hydro_YheT"/>
    <property type="match status" value="1"/>
</dbReference>
<feature type="active site" description="Charge relay system" evidence="4">
    <location>
        <position position="141"/>
    </location>
</feature>
<dbReference type="InterPro" id="IPR000952">
    <property type="entry name" value="AB_hydrolase_4_CS"/>
</dbReference>
<comment type="caution">
    <text evidence="6">The sequence shown here is derived from an EMBL/GenBank/DDBJ whole genome shotgun (WGS) entry which is preliminary data.</text>
</comment>
<dbReference type="PANTHER" id="PTHR10794">
    <property type="entry name" value="ABHYDROLASE DOMAIN-CONTAINING PROTEIN"/>
    <property type="match status" value="1"/>
</dbReference>
<dbReference type="EMBL" id="VRUR01000001">
    <property type="protein sequence ID" value="TXN37925.1"/>
    <property type="molecule type" value="Genomic_DNA"/>
</dbReference>
<dbReference type="AlphaFoldDB" id="A0A5C8V7M8"/>
<dbReference type="GO" id="GO:0034338">
    <property type="term" value="F:short-chain carboxylesterase activity"/>
    <property type="evidence" value="ECO:0007669"/>
    <property type="project" value="TreeGrafter"/>
</dbReference>
<feature type="active site" description="Charge relay system" evidence="4">
    <location>
        <position position="267"/>
    </location>
</feature>
<protein>
    <submittedName>
        <fullName evidence="6">Alpha/beta fold hydrolase</fullName>
    </submittedName>
</protein>
<keyword evidence="2" id="KW-0719">Serine esterase</keyword>
<organism evidence="6 7">
    <name type="scientific">Flagellimonas hymeniacidonis</name>
    <dbReference type="NCBI Taxonomy" id="2603628"/>
    <lineage>
        <taxon>Bacteria</taxon>
        <taxon>Pseudomonadati</taxon>
        <taxon>Bacteroidota</taxon>
        <taxon>Flavobacteriia</taxon>
        <taxon>Flavobacteriales</taxon>
        <taxon>Flavobacteriaceae</taxon>
        <taxon>Flagellimonas</taxon>
    </lineage>
</organism>
<gene>
    <name evidence="6" type="ORF">FVB32_06440</name>
</gene>
<accession>A0A5C8V7M8</accession>
<dbReference type="GO" id="GO:0047372">
    <property type="term" value="F:monoacylglycerol lipase activity"/>
    <property type="evidence" value="ECO:0007669"/>
    <property type="project" value="TreeGrafter"/>
</dbReference>
<evidence type="ECO:0000256" key="4">
    <source>
        <dbReference type="PIRSR" id="PIRSR005211-1"/>
    </source>
</evidence>
<comment type="similarity">
    <text evidence="1">Belongs to the AB hydrolase superfamily. AB hydrolase 4 family.</text>
</comment>
<evidence type="ECO:0000259" key="5">
    <source>
        <dbReference type="Pfam" id="PF00561"/>
    </source>
</evidence>